<dbReference type="SUPFAM" id="SSF53098">
    <property type="entry name" value="Ribonuclease H-like"/>
    <property type="match status" value="1"/>
</dbReference>
<feature type="domain" description="Integrase catalytic" evidence="2">
    <location>
        <begin position="133"/>
        <end position="309"/>
    </location>
</feature>
<dbReference type="KEGG" id="dap:Dacet_1471"/>
<dbReference type="PANTHER" id="PTHR35004">
    <property type="entry name" value="TRANSPOSASE RV3428C-RELATED"/>
    <property type="match status" value="1"/>
</dbReference>
<dbReference type="PaxDb" id="522772-Dacet_0266"/>
<dbReference type="InterPro" id="IPR001584">
    <property type="entry name" value="Integrase_cat-core"/>
</dbReference>
<evidence type="ECO:0000313" key="5">
    <source>
        <dbReference type="EMBL" id="ADD67495.1"/>
    </source>
</evidence>
<dbReference type="AlphaFoldDB" id="D4H2K7"/>
<reference evidence="3 9" key="1">
    <citation type="journal article" date="2010" name="Stand. Genomic Sci.">
        <title>Complete genome sequence of Denitrovibrio acetiphilus type strain (N2460).</title>
        <authorList>
            <person name="Kiss H."/>
            <person name="Lang E."/>
            <person name="Lapidus A."/>
            <person name="Copeland A."/>
            <person name="Nolan M."/>
            <person name="Glavina Del Rio T."/>
            <person name="Chen F."/>
            <person name="Lucas S."/>
            <person name="Tice H."/>
            <person name="Cheng J.F."/>
            <person name="Han C."/>
            <person name="Goodwin L."/>
            <person name="Pitluck S."/>
            <person name="Liolios K."/>
            <person name="Pati A."/>
            <person name="Ivanova N."/>
            <person name="Mavromatis K."/>
            <person name="Chen A."/>
            <person name="Palaniappan K."/>
            <person name="Land M."/>
            <person name="Hauser L."/>
            <person name="Chang Y.J."/>
            <person name="Jeffries C.D."/>
            <person name="Detter J.C."/>
            <person name="Brettin T."/>
            <person name="Spring S."/>
            <person name="Rohde M."/>
            <person name="Goker M."/>
            <person name="Woyke T."/>
            <person name="Bristow J."/>
            <person name="Eisen J.A."/>
            <person name="Markowitz V."/>
            <person name="Hugenholtz P."/>
            <person name="Kyrpides N.C."/>
            <person name="Klenk H.P."/>
        </authorList>
    </citation>
    <scope>NUCLEOTIDE SEQUENCE [LARGE SCALE GENOMIC DNA]</scope>
    <source>
        <strain evidence="3">DSM 12809</strain>
        <strain evidence="9">DSM 12809 / NBRC 114555 / N2460</strain>
    </source>
</reference>
<dbReference type="EMBL" id="CP001968">
    <property type="protein sequence ID" value="ADD69571.1"/>
    <property type="molecule type" value="Genomic_DNA"/>
</dbReference>
<evidence type="ECO:0000313" key="4">
    <source>
        <dbReference type="EMBL" id="ADD67460.1"/>
    </source>
</evidence>
<proteinExistence type="inferred from homology"/>
<dbReference type="Proteomes" id="UP000002012">
    <property type="component" value="Chromosome"/>
</dbReference>
<sequence>MHDILDILRRRKHGDGFKTIAKARKMSRNTIRKYIELAVTLGFESDSEPPLEEIAYGVYRKVYGDGSRPVSECRKVLIPYKEKLEHWLSEERLTMTKIHSLLKRHGVSVSYDTLRRYLHEDLGFFKHNTVRMPETAPGEYAEVDFGRLGLLYDPETDRRRVVHALIVTLPYSRYQYVHLCHSMKFQEVITGLESAWEFFGGVPAKVIVDNMKTAIDKADRYDAQFNRYFYEYACYRGFIIDPARAVAPKDKPKVERNVSYVRDNFFKGETFRSLSHAQEAADAWCRTVSGMRIHGTTKKHPRIVFDMEEQANLLPLEQERYDVPFWGTCKVHPDHHIRIQSALYSVPTVYIGKEVSVRLDSKLVRIYHKEQQIKVHSRMKKGKRSTDTSDYPEEKRGYTMKSCEYHIYKAKEVGFYCGEFMERLLSGDFPWQNLRQAQKLIRDADKYGHGRMEQACQRAVSFDLINVYRVVNIIELSMQNNEVEKSSCKVLKPAKFTRNKNYFYEGGHDDTIK</sequence>
<dbReference type="InterPro" id="IPR036397">
    <property type="entry name" value="RNaseH_sf"/>
</dbReference>
<dbReference type="PANTHER" id="PTHR35004:SF8">
    <property type="entry name" value="TRANSPOSASE RV3428C-RELATED"/>
    <property type="match status" value="1"/>
</dbReference>
<dbReference type="Gene3D" id="3.30.420.10">
    <property type="entry name" value="Ribonuclease H-like superfamily/Ribonuclease H"/>
    <property type="match status" value="1"/>
</dbReference>
<dbReference type="KEGG" id="dap:Dacet_2820"/>
<dbReference type="eggNOG" id="COG4584">
    <property type="taxonomic scope" value="Bacteria"/>
</dbReference>
<dbReference type="EMBL" id="CP001968">
    <property type="protein sequence ID" value="ADD67460.1"/>
    <property type="molecule type" value="Genomic_DNA"/>
</dbReference>
<gene>
    <name evidence="3" type="ordered locus">Dacet_0266</name>
    <name evidence="4" type="ordered locus">Dacet_0673</name>
    <name evidence="5" type="ordered locus">Dacet_0709</name>
    <name evidence="6" type="ordered locus">Dacet_1080</name>
    <name evidence="7" type="ordered locus">Dacet_1471</name>
    <name evidence="8" type="ordered locus">Dacet_2820</name>
</gene>
<dbReference type="EMBL" id="CP001968">
    <property type="protein sequence ID" value="ADD67068.1"/>
    <property type="molecule type" value="Genomic_DNA"/>
</dbReference>
<dbReference type="GO" id="GO:0015074">
    <property type="term" value="P:DNA integration"/>
    <property type="evidence" value="ECO:0007669"/>
    <property type="project" value="InterPro"/>
</dbReference>
<dbReference type="EMBL" id="CP001968">
    <property type="protein sequence ID" value="ADD68241.1"/>
    <property type="molecule type" value="Genomic_DNA"/>
</dbReference>
<evidence type="ECO:0000313" key="7">
    <source>
        <dbReference type="EMBL" id="ADD68241.1"/>
    </source>
</evidence>
<accession>D4H2K7</accession>
<dbReference type="NCBIfam" id="NF033546">
    <property type="entry name" value="transpos_IS21"/>
    <property type="match status" value="1"/>
</dbReference>
<dbReference type="HOGENOM" id="CLU_020626_11_2_0"/>
<organism evidence="3 9">
    <name type="scientific">Denitrovibrio acetiphilus (strain DSM 12809 / NBRC 114555 / N2460)</name>
    <dbReference type="NCBI Taxonomy" id="522772"/>
    <lineage>
        <taxon>Bacteria</taxon>
        <taxon>Pseudomonadati</taxon>
        <taxon>Deferribacterota</taxon>
        <taxon>Deferribacteres</taxon>
        <taxon>Deferribacterales</taxon>
        <taxon>Geovibrionaceae</taxon>
        <taxon>Denitrovibrio</taxon>
    </lineage>
</organism>
<dbReference type="EMBL" id="CP001968">
    <property type="protein sequence ID" value="ADD67495.1"/>
    <property type="molecule type" value="Genomic_DNA"/>
</dbReference>
<evidence type="ECO:0000313" key="9">
    <source>
        <dbReference type="Proteomes" id="UP000002012"/>
    </source>
</evidence>
<evidence type="ECO:0000313" key="8">
    <source>
        <dbReference type="EMBL" id="ADD69571.1"/>
    </source>
</evidence>
<evidence type="ECO:0000259" key="2">
    <source>
        <dbReference type="PROSITE" id="PS50994"/>
    </source>
</evidence>
<evidence type="ECO:0000313" key="6">
    <source>
        <dbReference type="EMBL" id="ADD67854.1"/>
    </source>
</evidence>
<name>D4H2K7_DENA2</name>
<evidence type="ECO:0000313" key="3">
    <source>
        <dbReference type="EMBL" id="ADD67068.1"/>
    </source>
</evidence>
<dbReference type="KEGG" id="dap:Dacet_0673"/>
<dbReference type="STRING" id="522772.Dacet_0266"/>
<dbReference type="InParanoid" id="D4H2K7"/>
<dbReference type="KEGG" id="dap:Dacet_0709"/>
<protein>
    <submittedName>
        <fullName evidence="3">Integrase catalytic region</fullName>
    </submittedName>
</protein>
<comment type="similarity">
    <text evidence="1">Belongs to the transposase IS21/IS408/IS1162 family.</text>
</comment>
<dbReference type="GO" id="GO:0003676">
    <property type="term" value="F:nucleic acid binding"/>
    <property type="evidence" value="ECO:0007669"/>
    <property type="project" value="InterPro"/>
</dbReference>
<dbReference type="InterPro" id="IPR054353">
    <property type="entry name" value="IstA-like_C"/>
</dbReference>
<dbReference type="KEGG" id="dap:Dacet_1080"/>
<dbReference type="InterPro" id="IPR012337">
    <property type="entry name" value="RNaseH-like_sf"/>
</dbReference>
<keyword evidence="9" id="KW-1185">Reference proteome</keyword>
<evidence type="ECO:0000256" key="1">
    <source>
        <dbReference type="ARBA" id="ARBA00009277"/>
    </source>
</evidence>
<dbReference type="RefSeq" id="WP_013009613.1">
    <property type="nucleotide sequence ID" value="NC_013943.1"/>
</dbReference>
<dbReference type="EMBL" id="CP001968">
    <property type="protein sequence ID" value="ADD67854.1"/>
    <property type="molecule type" value="Genomic_DNA"/>
</dbReference>
<dbReference type="Pfam" id="PF22483">
    <property type="entry name" value="Mu-transpos_C_2"/>
    <property type="match status" value="1"/>
</dbReference>
<dbReference type="PROSITE" id="PS50994">
    <property type="entry name" value="INTEGRASE"/>
    <property type="match status" value="1"/>
</dbReference>
<dbReference type="KEGG" id="dap:Dacet_0266"/>